<evidence type="ECO:0000313" key="2">
    <source>
        <dbReference type="Proteomes" id="UP000515369"/>
    </source>
</evidence>
<dbReference type="AlphaFoldDB" id="A0A7G5GXV4"/>
<dbReference type="EMBL" id="CP059732">
    <property type="protein sequence ID" value="QMW03696.1"/>
    <property type="molecule type" value="Genomic_DNA"/>
</dbReference>
<proteinExistence type="predicted"/>
<keyword evidence="2" id="KW-1185">Reference proteome</keyword>
<dbReference type="KEGG" id="sfol:H3H32_01700"/>
<protein>
    <submittedName>
        <fullName evidence="1">Uncharacterized protein</fullName>
    </submittedName>
</protein>
<sequence>MQYVLRFQVYDGPSRQHFTQLGTDRLVDKYPLYRYGLVYRIDDEPLADKLPVYVAANITRIRHIPDPSNPDTSALLFEVFLARLEEWGEFEEAEEVKQVKETYWPTYSKKLIRERPLA</sequence>
<name>A0A7G5GXV4_9BACT</name>
<dbReference type="RefSeq" id="WP_182460953.1">
    <property type="nucleotide sequence ID" value="NZ_CP059732.1"/>
</dbReference>
<gene>
    <name evidence="1" type="ORF">H3H32_01700</name>
</gene>
<organism evidence="1 2">
    <name type="scientific">Spirosoma foliorum</name>
    <dbReference type="NCBI Taxonomy" id="2710596"/>
    <lineage>
        <taxon>Bacteria</taxon>
        <taxon>Pseudomonadati</taxon>
        <taxon>Bacteroidota</taxon>
        <taxon>Cytophagia</taxon>
        <taxon>Cytophagales</taxon>
        <taxon>Cytophagaceae</taxon>
        <taxon>Spirosoma</taxon>
    </lineage>
</organism>
<dbReference type="Proteomes" id="UP000515369">
    <property type="component" value="Chromosome"/>
</dbReference>
<accession>A0A7G5GXV4</accession>
<reference evidence="1 2" key="1">
    <citation type="submission" date="2020-07" db="EMBL/GenBank/DDBJ databases">
        <title>Spirosoma foliorum sp. nov., isolated from the leaves on the Nejang mountain Korea, Republic of.</title>
        <authorList>
            <person name="Ho H."/>
            <person name="Lee Y.-J."/>
            <person name="Nurcahyanto D.-A."/>
            <person name="Kim S.-G."/>
        </authorList>
    </citation>
    <scope>NUCLEOTIDE SEQUENCE [LARGE SCALE GENOMIC DNA]</scope>
    <source>
        <strain evidence="1 2">PL0136</strain>
    </source>
</reference>
<evidence type="ECO:0000313" key="1">
    <source>
        <dbReference type="EMBL" id="QMW03696.1"/>
    </source>
</evidence>